<organism evidence="3 4">
    <name type="scientific">Azospirillum endophyticum</name>
    <dbReference type="NCBI Taxonomy" id="2800326"/>
    <lineage>
        <taxon>Bacteria</taxon>
        <taxon>Pseudomonadati</taxon>
        <taxon>Pseudomonadota</taxon>
        <taxon>Alphaproteobacteria</taxon>
        <taxon>Rhodospirillales</taxon>
        <taxon>Azospirillaceae</taxon>
        <taxon>Azospirillum</taxon>
    </lineage>
</organism>
<dbReference type="SUPFAM" id="SSF52402">
    <property type="entry name" value="Adenine nucleotide alpha hydrolases-like"/>
    <property type="match status" value="1"/>
</dbReference>
<keyword evidence="1" id="KW-0249">Electron transport</keyword>
<evidence type="ECO:0000313" key="4">
    <source>
        <dbReference type="Proteomes" id="UP000652760"/>
    </source>
</evidence>
<dbReference type="InterPro" id="IPR014729">
    <property type="entry name" value="Rossmann-like_a/b/a_fold"/>
</dbReference>
<dbReference type="InterPro" id="IPR014730">
    <property type="entry name" value="ETF_a/b_N"/>
</dbReference>
<dbReference type="Proteomes" id="UP000652760">
    <property type="component" value="Unassembled WGS sequence"/>
</dbReference>
<dbReference type="SMART" id="SM00893">
    <property type="entry name" value="ETF"/>
    <property type="match status" value="1"/>
</dbReference>
<dbReference type="Pfam" id="PF01012">
    <property type="entry name" value="ETF"/>
    <property type="match status" value="1"/>
</dbReference>
<dbReference type="EMBL" id="JAENHM010000090">
    <property type="protein sequence ID" value="MBK1842736.1"/>
    <property type="molecule type" value="Genomic_DNA"/>
</dbReference>
<dbReference type="Gene3D" id="3.40.50.620">
    <property type="entry name" value="HUPs"/>
    <property type="match status" value="1"/>
</dbReference>
<evidence type="ECO:0000256" key="1">
    <source>
        <dbReference type="ARBA" id="ARBA00022982"/>
    </source>
</evidence>
<protein>
    <submittedName>
        <fullName evidence="3">Electron transfer flavoprotein subunit beta</fullName>
    </submittedName>
</protein>
<reference evidence="4" key="1">
    <citation type="submission" date="2021-01" db="EMBL/GenBank/DDBJ databases">
        <title>Genome public.</title>
        <authorList>
            <person name="Liu C."/>
            <person name="Sun Q."/>
        </authorList>
    </citation>
    <scope>NUCLEOTIDE SEQUENCE [LARGE SCALE GENOMIC DNA]</scope>
    <source>
        <strain evidence="4">YIM B02556</strain>
    </source>
</reference>
<evidence type="ECO:0000259" key="2">
    <source>
        <dbReference type="SMART" id="SM00893"/>
    </source>
</evidence>
<evidence type="ECO:0000313" key="3">
    <source>
        <dbReference type="EMBL" id="MBK1842736.1"/>
    </source>
</evidence>
<comment type="caution">
    <text evidence="3">The sequence shown here is derived from an EMBL/GenBank/DDBJ whole genome shotgun (WGS) entry which is preliminary data.</text>
</comment>
<keyword evidence="4" id="KW-1185">Reference proteome</keyword>
<name>A0ABS1FH26_9PROT</name>
<keyword evidence="1" id="KW-0813">Transport</keyword>
<feature type="domain" description="Electron transfer flavoprotein alpha/beta-subunit N-terminal" evidence="2">
    <location>
        <begin position="17"/>
        <end position="208"/>
    </location>
</feature>
<accession>A0ABS1FH26</accession>
<proteinExistence type="predicted"/>
<gene>
    <name evidence="3" type="ORF">JHL17_35615</name>
</gene>
<sequence>MPDAAMIDWAMLDVAVLLSIGRHPVSGRARRAATDAQALEMALALRPRRLTAIHAGPVADGEALRAYLGMGLERLTLLVLPEGGDPVEPLVAHLRRLAPSLILTGRQAEDGEGSGMLPYLIARGLDAAVVPDVVRIGPADAPDTKPGSANLVQALPRGQRRALIVTGPFVATIHPSAPPARPSAFGPARRGVIEPVAAQAAADLFLSDCEHRPWRPKPKLMRVKRGGSALDRLKAATESKSGKGQLLVNPTAEAGALAIYDSLVEQGILP</sequence>